<comment type="pathway">
    <text evidence="2">Lipid metabolism.</text>
</comment>
<comment type="catalytic activity">
    <reaction evidence="17">
        <text>(2E)-hexenoyl-CoA + NADPH + H(+) = hexanoyl-CoA + NADP(+)</text>
        <dbReference type="Rhea" id="RHEA:44956"/>
        <dbReference type="ChEBI" id="CHEBI:15378"/>
        <dbReference type="ChEBI" id="CHEBI:57783"/>
        <dbReference type="ChEBI" id="CHEBI:58349"/>
        <dbReference type="ChEBI" id="CHEBI:62077"/>
        <dbReference type="ChEBI" id="CHEBI:62620"/>
    </reaction>
    <physiologicalReaction direction="left-to-right" evidence="17">
        <dbReference type="Rhea" id="RHEA:44957"/>
    </physiologicalReaction>
</comment>
<keyword evidence="6" id="KW-0521">NADP</keyword>
<evidence type="ECO:0000256" key="2">
    <source>
        <dbReference type="ARBA" id="ARBA00005189"/>
    </source>
</evidence>
<dbReference type="FunFam" id="3.40.50.720:FF:000084">
    <property type="entry name" value="Short-chain dehydrogenase reductase"/>
    <property type="match status" value="1"/>
</dbReference>
<keyword evidence="4" id="KW-0597">Phosphoprotein</keyword>
<dbReference type="Gene3D" id="3.40.50.720">
    <property type="entry name" value="NAD(P)-binding Rossmann-like Domain"/>
    <property type="match status" value="1"/>
</dbReference>
<comment type="catalytic activity">
    <reaction evidence="19">
        <text>(2E)-decenoyl-CoA + NADPH + H(+) = decanoyl-CoA + NADP(+)</text>
        <dbReference type="Rhea" id="RHEA:44960"/>
        <dbReference type="ChEBI" id="CHEBI:15378"/>
        <dbReference type="ChEBI" id="CHEBI:57783"/>
        <dbReference type="ChEBI" id="CHEBI:58349"/>
        <dbReference type="ChEBI" id="CHEBI:61406"/>
        <dbReference type="ChEBI" id="CHEBI:61430"/>
    </reaction>
    <physiologicalReaction direction="left-to-right" evidence="19">
        <dbReference type="Rhea" id="RHEA:44961"/>
    </physiologicalReaction>
</comment>
<comment type="catalytic activity">
    <reaction evidence="16">
        <text>(2E)-tetradecenoyl-CoA + NADPH + H(+) = tetradecanoyl-CoA + NADP(+)</text>
        <dbReference type="Rhea" id="RHEA:44968"/>
        <dbReference type="ChEBI" id="CHEBI:15378"/>
        <dbReference type="ChEBI" id="CHEBI:57385"/>
        <dbReference type="ChEBI" id="CHEBI:57783"/>
        <dbReference type="ChEBI" id="CHEBI:58349"/>
        <dbReference type="ChEBI" id="CHEBI:61405"/>
    </reaction>
    <physiologicalReaction direction="left-to-right" evidence="16">
        <dbReference type="Rhea" id="RHEA:44969"/>
    </physiologicalReaction>
</comment>
<comment type="catalytic activity">
    <reaction evidence="15">
        <text>(2E)-dodecenoyl-CoA + NADPH + H(+) = dodecanoyl-CoA + NADP(+)</text>
        <dbReference type="Rhea" id="RHEA:44964"/>
        <dbReference type="ChEBI" id="CHEBI:15378"/>
        <dbReference type="ChEBI" id="CHEBI:57330"/>
        <dbReference type="ChEBI" id="CHEBI:57375"/>
        <dbReference type="ChEBI" id="CHEBI:57783"/>
        <dbReference type="ChEBI" id="CHEBI:58349"/>
    </reaction>
    <physiologicalReaction direction="left-to-right" evidence="15">
        <dbReference type="Rhea" id="RHEA:44965"/>
    </physiologicalReaction>
</comment>
<dbReference type="GO" id="GO:0019166">
    <property type="term" value="F:trans-2-enoyl-CoA reductase (NADPH) activity"/>
    <property type="evidence" value="ECO:0007669"/>
    <property type="project" value="UniProtKB-EC"/>
</dbReference>
<evidence type="ECO:0000256" key="5">
    <source>
        <dbReference type="ARBA" id="ARBA00022832"/>
    </source>
</evidence>
<comment type="catalytic activity">
    <reaction evidence="18">
        <text>a (2E)-enoyl-CoA + NADPH + H(+) = a 2,3-saturated acyl-CoA + NADP(+)</text>
        <dbReference type="Rhea" id="RHEA:33763"/>
        <dbReference type="ChEBI" id="CHEBI:15378"/>
        <dbReference type="ChEBI" id="CHEBI:57783"/>
        <dbReference type="ChEBI" id="CHEBI:58349"/>
        <dbReference type="ChEBI" id="CHEBI:58856"/>
        <dbReference type="ChEBI" id="CHEBI:65111"/>
        <dbReference type="EC" id="1.3.1.38"/>
    </reaction>
    <physiologicalReaction direction="left-to-right" evidence="18">
        <dbReference type="Rhea" id="RHEA:33764"/>
    </physiologicalReaction>
</comment>
<reference evidence="21" key="1">
    <citation type="submission" date="2020-05" db="EMBL/GenBank/DDBJ databases">
        <authorList>
            <person name="Chiriac C."/>
            <person name="Salcher M."/>
            <person name="Ghai R."/>
            <person name="Kavagutti S V."/>
        </authorList>
    </citation>
    <scope>NUCLEOTIDE SEQUENCE</scope>
</reference>
<keyword evidence="10" id="KW-0275">Fatty acid biosynthesis</keyword>
<gene>
    <name evidence="21" type="ORF">UFOPK3992_01536</name>
</gene>
<evidence type="ECO:0000256" key="12">
    <source>
        <dbReference type="ARBA" id="ARBA00038622"/>
    </source>
</evidence>
<dbReference type="GO" id="GO:0005777">
    <property type="term" value="C:peroxisome"/>
    <property type="evidence" value="ECO:0007669"/>
    <property type="project" value="UniProtKB-SubCell"/>
</dbReference>
<dbReference type="SUPFAM" id="SSF51735">
    <property type="entry name" value="NAD(P)-binding Rossmann-fold domains"/>
    <property type="match status" value="1"/>
</dbReference>
<protein>
    <recommendedName>
        <fullName evidence="14">Peroxisomal trans-2-enoyl-CoA reductase</fullName>
        <ecNumber evidence="13">1.3.1.38</ecNumber>
    </recommendedName>
</protein>
<sequence length="285" mass="28524">MPAPSSPDAVALFARDAFAGRRVLVTGGGSGIGRATALLFARSGAHVAISGRRDDALLETAALADSPAHPVVVVSADVREVEQVDALLDRVLSPVEAGGPGGPGGPGGLGGLDVLVNNAGGQFVAPAESISMNGFRAVTRLNLDAVWYLTTQAAARAFIPQSGGVVVSVTMTPHRGIPGMSHSSAARAGVESMMRTLAVEWGRHGIRTVAVAPGVVHTEAWERYGLAPADVSAVIPLGRLQTADEVAAAIAFVVSPAGAYMTGTTLTVDGGLDVSGPAVLGGGAG</sequence>
<dbReference type="PRINTS" id="PR00081">
    <property type="entry name" value="GDHRDH"/>
</dbReference>
<dbReference type="InterPro" id="IPR052388">
    <property type="entry name" value="Peroxisomal_t2-enoyl-CoA_red"/>
</dbReference>
<dbReference type="InterPro" id="IPR002347">
    <property type="entry name" value="SDR_fam"/>
</dbReference>
<organism evidence="21">
    <name type="scientific">freshwater metagenome</name>
    <dbReference type="NCBI Taxonomy" id="449393"/>
    <lineage>
        <taxon>unclassified sequences</taxon>
        <taxon>metagenomes</taxon>
        <taxon>ecological metagenomes</taxon>
    </lineage>
</organism>
<evidence type="ECO:0000256" key="18">
    <source>
        <dbReference type="ARBA" id="ARBA00049251"/>
    </source>
</evidence>
<evidence type="ECO:0000256" key="10">
    <source>
        <dbReference type="ARBA" id="ARBA00023160"/>
    </source>
</evidence>
<dbReference type="PANTHER" id="PTHR24317">
    <property type="entry name" value="PEROXISOMAL TRANS-2-ENOYL-COA REDUCTASE"/>
    <property type="match status" value="1"/>
</dbReference>
<evidence type="ECO:0000256" key="15">
    <source>
        <dbReference type="ARBA" id="ARBA00047570"/>
    </source>
</evidence>
<evidence type="ECO:0000256" key="20">
    <source>
        <dbReference type="ARBA" id="ARBA00049559"/>
    </source>
</evidence>
<keyword evidence="7" id="KW-0560">Oxidoreductase</keyword>
<evidence type="ECO:0000256" key="11">
    <source>
        <dbReference type="ARBA" id="ARBA00037124"/>
    </source>
</evidence>
<comment type="catalytic activity">
    <reaction evidence="20">
        <text>(2E)-octenoyl-CoA + NADPH + H(+) = octanoyl-CoA + NADP(+)</text>
        <dbReference type="Rhea" id="RHEA:44952"/>
        <dbReference type="ChEBI" id="CHEBI:15378"/>
        <dbReference type="ChEBI" id="CHEBI:57386"/>
        <dbReference type="ChEBI" id="CHEBI:57783"/>
        <dbReference type="ChEBI" id="CHEBI:58349"/>
        <dbReference type="ChEBI" id="CHEBI:62242"/>
    </reaction>
    <physiologicalReaction direction="left-to-right" evidence="20">
        <dbReference type="Rhea" id="RHEA:44953"/>
    </physiologicalReaction>
</comment>
<keyword evidence="8" id="KW-0443">Lipid metabolism</keyword>
<accession>A0A6J7QJD9</accession>
<comment type="subunit">
    <text evidence="12">Interacts with PEX5, probably required to target it into peroxisomes.</text>
</comment>
<name>A0A6J7QJD9_9ZZZZ</name>
<dbReference type="GO" id="GO:0006633">
    <property type="term" value="P:fatty acid biosynthetic process"/>
    <property type="evidence" value="ECO:0007669"/>
    <property type="project" value="UniProtKB-KW"/>
</dbReference>
<dbReference type="AlphaFoldDB" id="A0A6J7QJD9"/>
<dbReference type="PRINTS" id="PR00080">
    <property type="entry name" value="SDRFAMILY"/>
</dbReference>
<evidence type="ECO:0000313" key="21">
    <source>
        <dbReference type="EMBL" id="CAB5017747.1"/>
    </source>
</evidence>
<dbReference type="EC" id="1.3.1.38" evidence="13"/>
<evidence type="ECO:0000256" key="8">
    <source>
        <dbReference type="ARBA" id="ARBA00023098"/>
    </source>
</evidence>
<keyword evidence="9" id="KW-0576">Peroxisome</keyword>
<dbReference type="PANTHER" id="PTHR24317:SF7">
    <property type="entry name" value="PEROXISOMAL TRANS-2-ENOYL-COA REDUCTASE"/>
    <property type="match status" value="1"/>
</dbReference>
<comment type="subcellular location">
    <subcellularLocation>
        <location evidence="1">Peroxisome</location>
    </subcellularLocation>
</comment>
<evidence type="ECO:0000256" key="16">
    <source>
        <dbReference type="ARBA" id="ARBA00048686"/>
    </source>
</evidence>
<dbReference type="Pfam" id="PF13561">
    <property type="entry name" value="adh_short_C2"/>
    <property type="match status" value="1"/>
</dbReference>
<dbReference type="EMBL" id="CAFBOZ010000247">
    <property type="protein sequence ID" value="CAB5017747.1"/>
    <property type="molecule type" value="Genomic_DNA"/>
</dbReference>
<evidence type="ECO:0000256" key="14">
    <source>
        <dbReference type="ARBA" id="ARBA00041063"/>
    </source>
</evidence>
<evidence type="ECO:0000256" key="4">
    <source>
        <dbReference type="ARBA" id="ARBA00022553"/>
    </source>
</evidence>
<proteinExistence type="predicted"/>
<evidence type="ECO:0000256" key="13">
    <source>
        <dbReference type="ARBA" id="ARBA00038849"/>
    </source>
</evidence>
<comment type="function">
    <text evidence="11">Participates in chain elongation of fatty acids. Catalyzes the reduction of trans-2-enoyl-CoAs of varying chain lengths from 6:1 to 16:1, having maximum activity with 10:1 CoA. Has no 2,4-dienoyl-CoA reductase activity.</text>
</comment>
<dbReference type="InterPro" id="IPR036291">
    <property type="entry name" value="NAD(P)-bd_dom_sf"/>
</dbReference>
<evidence type="ECO:0000256" key="6">
    <source>
        <dbReference type="ARBA" id="ARBA00022857"/>
    </source>
</evidence>
<evidence type="ECO:0000256" key="19">
    <source>
        <dbReference type="ARBA" id="ARBA00049386"/>
    </source>
</evidence>
<keyword evidence="5" id="KW-0276">Fatty acid metabolism</keyword>
<keyword evidence="3" id="KW-0444">Lipid biosynthesis</keyword>
<evidence type="ECO:0000256" key="17">
    <source>
        <dbReference type="ARBA" id="ARBA00049108"/>
    </source>
</evidence>
<evidence type="ECO:0000256" key="9">
    <source>
        <dbReference type="ARBA" id="ARBA00023140"/>
    </source>
</evidence>
<evidence type="ECO:0000256" key="3">
    <source>
        <dbReference type="ARBA" id="ARBA00022516"/>
    </source>
</evidence>
<evidence type="ECO:0000256" key="7">
    <source>
        <dbReference type="ARBA" id="ARBA00023002"/>
    </source>
</evidence>
<evidence type="ECO:0000256" key="1">
    <source>
        <dbReference type="ARBA" id="ARBA00004275"/>
    </source>
</evidence>